<dbReference type="EMBL" id="SWLB01000014">
    <property type="protein sequence ID" value="KAF3330179.1"/>
    <property type="molecule type" value="Genomic_DNA"/>
</dbReference>
<feature type="compositionally biased region" description="Acidic residues" evidence="1">
    <location>
        <begin position="271"/>
        <end position="283"/>
    </location>
</feature>
<gene>
    <name evidence="2" type="ORF">FCM35_KLT05510</name>
</gene>
<evidence type="ECO:0000313" key="2">
    <source>
        <dbReference type="EMBL" id="KAF3330179.1"/>
    </source>
</evidence>
<feature type="region of interest" description="Disordered" evidence="1">
    <location>
        <begin position="268"/>
        <end position="297"/>
    </location>
</feature>
<organism evidence="2 3">
    <name type="scientific">Carex littledalei</name>
    <dbReference type="NCBI Taxonomy" id="544730"/>
    <lineage>
        <taxon>Eukaryota</taxon>
        <taxon>Viridiplantae</taxon>
        <taxon>Streptophyta</taxon>
        <taxon>Embryophyta</taxon>
        <taxon>Tracheophyta</taxon>
        <taxon>Spermatophyta</taxon>
        <taxon>Magnoliopsida</taxon>
        <taxon>Liliopsida</taxon>
        <taxon>Poales</taxon>
        <taxon>Cyperaceae</taxon>
        <taxon>Cyperoideae</taxon>
        <taxon>Cariceae</taxon>
        <taxon>Carex</taxon>
        <taxon>Carex subgen. Euthyceras</taxon>
    </lineage>
</organism>
<feature type="compositionally biased region" description="Basic and acidic residues" evidence="1">
    <location>
        <begin position="439"/>
        <end position="452"/>
    </location>
</feature>
<feature type="compositionally biased region" description="Low complexity" evidence="1">
    <location>
        <begin position="460"/>
        <end position="485"/>
    </location>
</feature>
<dbReference type="OrthoDB" id="1919305at2759"/>
<dbReference type="PANTHER" id="PTHR36005">
    <property type="entry name" value="DNA LIGASE-LIKE PROTEIN"/>
    <property type="match status" value="1"/>
</dbReference>
<feature type="compositionally biased region" description="Acidic residues" evidence="1">
    <location>
        <begin position="140"/>
        <end position="153"/>
    </location>
</feature>
<accession>A0A833VPC2</accession>
<name>A0A833VPC2_9POAL</name>
<evidence type="ECO:0000313" key="3">
    <source>
        <dbReference type="Proteomes" id="UP000623129"/>
    </source>
</evidence>
<reference evidence="2" key="1">
    <citation type="submission" date="2020-01" db="EMBL/GenBank/DDBJ databases">
        <title>Genome sequence of Kobresia littledalei, the first chromosome-level genome in the family Cyperaceae.</title>
        <authorList>
            <person name="Qu G."/>
        </authorList>
    </citation>
    <scope>NUCLEOTIDE SEQUENCE</scope>
    <source>
        <strain evidence="2">C.B.Clarke</strain>
        <tissue evidence="2">Leaf</tissue>
    </source>
</reference>
<feature type="compositionally biased region" description="Acidic residues" evidence="1">
    <location>
        <begin position="203"/>
        <end position="213"/>
    </location>
</feature>
<feature type="region of interest" description="Disordered" evidence="1">
    <location>
        <begin position="426"/>
        <end position="515"/>
    </location>
</feature>
<feature type="compositionally biased region" description="Acidic residues" evidence="1">
    <location>
        <begin position="182"/>
        <end position="193"/>
    </location>
</feature>
<dbReference type="Proteomes" id="UP000623129">
    <property type="component" value="Unassembled WGS sequence"/>
</dbReference>
<evidence type="ECO:0000256" key="1">
    <source>
        <dbReference type="SAM" id="MobiDB-lite"/>
    </source>
</evidence>
<dbReference type="AlphaFoldDB" id="A0A833VPC2"/>
<proteinExistence type="predicted"/>
<sequence>MVGLLSNKIGREELHAGDHIYTWCSAYLYSHHVGVESWSVDASDTRNMTKDDVDLDLKVKRLAEFHETKENGSEKQMPNTDISESASKDEDKSDNAYPSNGEHNQSENDVADNEADEVPSSSMPCTNPVVPSDDVSSSSSDDDEEEEEEEEYNDKENIDPCSQSLSKMNNKDLRSAVLKDFVDDEAEEEDDSDHDLTRFPENAGEEDSESDENEVMKDLIATGYKESKRDHERRNELHLMWLEQQDAVKTDNVLQRLKYSNLHKEDLMDEVKEEDEEEGEGSGDDTMLSDSGAGAGGLKNILRQNSEKVKQMMMFNDDHDVYVPSDEDENEDHMLRQRILKKQPDIKTTALLENEESREVFGLIKKLNIAPPPKRRGNHATSNLDMLTVGSNSNSFSKFFGRKGSGSMTSSRKAVIGRSFIFGRDDSNSRSGLSSDNQSENHDQSDTDPKERNKMHKPISSSQRSSQMKSATAANSGVSSSSGSSLFEVLRQSSISSDKQIEEKSQLTETQPTHIYSAFKVGRGFSRVDARF</sequence>
<protein>
    <submittedName>
        <fullName evidence="2">Transcription initiation factor TFIID subunit 11</fullName>
    </submittedName>
</protein>
<feature type="compositionally biased region" description="Polar residues" evidence="1">
    <location>
        <begin position="429"/>
        <end position="438"/>
    </location>
</feature>
<dbReference type="PANTHER" id="PTHR36005:SF1">
    <property type="entry name" value="DNA LIGASE-LIKE PROTEIN"/>
    <property type="match status" value="1"/>
</dbReference>
<feature type="region of interest" description="Disordered" evidence="1">
    <location>
        <begin position="66"/>
        <end position="215"/>
    </location>
</feature>
<comment type="caution">
    <text evidence="2">The sequence shown here is derived from an EMBL/GenBank/DDBJ whole genome shotgun (WGS) entry which is preliminary data.</text>
</comment>
<keyword evidence="3" id="KW-1185">Reference proteome</keyword>